<dbReference type="NCBIfam" id="TIGR00168">
    <property type="entry name" value="infC"/>
    <property type="match status" value="1"/>
</dbReference>
<dbReference type="InterPro" id="IPR019815">
    <property type="entry name" value="Translation_initiation_fac_3_C"/>
</dbReference>
<feature type="domain" description="Translation initiation factor 3 N-terminal" evidence="7">
    <location>
        <begin position="13"/>
        <end position="82"/>
    </location>
</feature>
<evidence type="ECO:0000256" key="4">
    <source>
        <dbReference type="HAMAP-Rule" id="MF_00080"/>
    </source>
</evidence>
<evidence type="ECO:0000313" key="8">
    <source>
        <dbReference type="EMBL" id="WDA99087.1"/>
    </source>
</evidence>
<dbReference type="GO" id="GO:0003743">
    <property type="term" value="F:translation initiation factor activity"/>
    <property type="evidence" value="ECO:0007669"/>
    <property type="project" value="UniProtKB-UniRule"/>
</dbReference>
<keyword evidence="4" id="KW-0963">Cytoplasm</keyword>
<dbReference type="GO" id="GO:0005829">
    <property type="term" value="C:cytosol"/>
    <property type="evidence" value="ECO:0007669"/>
    <property type="project" value="TreeGrafter"/>
</dbReference>
<dbReference type="InterPro" id="IPR019814">
    <property type="entry name" value="Translation_initiation_fac_3_N"/>
</dbReference>
<dbReference type="Pfam" id="PF00707">
    <property type="entry name" value="IF3_C"/>
    <property type="match status" value="1"/>
</dbReference>
<comment type="subcellular location">
    <subcellularLocation>
        <location evidence="4">Cytoplasm</location>
    </subcellularLocation>
    <subcellularLocation>
        <location evidence="5">Plastid</location>
        <location evidence="5">Chloroplast</location>
    </subcellularLocation>
</comment>
<dbReference type="EMBL" id="OP616812">
    <property type="protein sequence ID" value="WDA99087.1"/>
    <property type="molecule type" value="Genomic_DNA"/>
</dbReference>
<comment type="subunit">
    <text evidence="4 5">Monomer.</text>
</comment>
<dbReference type="GO" id="GO:0016020">
    <property type="term" value="C:membrane"/>
    <property type="evidence" value="ECO:0007669"/>
    <property type="project" value="TreeGrafter"/>
</dbReference>
<dbReference type="InterPro" id="IPR036787">
    <property type="entry name" value="T_IF-3_N_sf"/>
</dbReference>
<dbReference type="GO" id="GO:0009507">
    <property type="term" value="C:chloroplast"/>
    <property type="evidence" value="ECO:0007669"/>
    <property type="project" value="UniProtKB-SubCell"/>
</dbReference>
<evidence type="ECO:0000259" key="6">
    <source>
        <dbReference type="Pfam" id="PF00707"/>
    </source>
</evidence>
<dbReference type="InterPro" id="IPR019813">
    <property type="entry name" value="Translation_initiation_fac3_CS"/>
</dbReference>
<dbReference type="GO" id="GO:0043022">
    <property type="term" value="F:ribosome binding"/>
    <property type="evidence" value="ECO:0007669"/>
    <property type="project" value="TreeGrafter"/>
</dbReference>
<evidence type="ECO:0000256" key="2">
    <source>
        <dbReference type="ARBA" id="ARBA00022540"/>
    </source>
</evidence>
<dbReference type="Pfam" id="PF05198">
    <property type="entry name" value="IF3_N"/>
    <property type="match status" value="1"/>
</dbReference>
<dbReference type="SUPFAM" id="SSF55200">
    <property type="entry name" value="Translation initiation factor IF3, C-terminal domain"/>
    <property type="match status" value="1"/>
</dbReference>
<dbReference type="PANTHER" id="PTHR10938:SF0">
    <property type="entry name" value="TRANSLATION INITIATION FACTOR IF-3, MITOCHONDRIAL"/>
    <property type="match status" value="1"/>
</dbReference>
<dbReference type="Gene3D" id="3.30.110.10">
    <property type="entry name" value="Translation initiation factor 3 (IF-3), C-terminal domain"/>
    <property type="match status" value="1"/>
</dbReference>
<evidence type="ECO:0000256" key="5">
    <source>
        <dbReference type="RuleBase" id="RU000646"/>
    </source>
</evidence>
<evidence type="ECO:0000256" key="3">
    <source>
        <dbReference type="ARBA" id="ARBA00022917"/>
    </source>
</evidence>
<keyword evidence="3 4" id="KW-0648">Protein biosynthesis</keyword>
<organism evidence="8">
    <name type="scientific">Gronococcus sybilensis</name>
    <dbReference type="NCBI Taxonomy" id="3028029"/>
    <lineage>
        <taxon>Eukaryota</taxon>
        <taxon>Rhodophyta</taxon>
        <taxon>Bangiophyceae</taxon>
        <taxon>Cavernulicolales</taxon>
        <taxon>Cavernulicolaceae</taxon>
        <taxon>Gronococcus</taxon>
    </lineage>
</organism>
<keyword evidence="8" id="KW-0934">Plastid</keyword>
<feature type="domain" description="Translation initiation factor 3 C-terminal" evidence="6">
    <location>
        <begin position="90"/>
        <end position="174"/>
    </location>
</feature>
<name>A0A9Y1MXI4_9RHOD</name>
<protein>
    <recommendedName>
        <fullName evidence="4 5">Translation initiation factor IF-3</fullName>
    </recommendedName>
</protein>
<geneLocation type="plastid" evidence="8"/>
<gene>
    <name evidence="4 8" type="primary">infC</name>
    <name evidence="8" type="ORF">GRSY_082</name>
</gene>
<accession>A0A9Y1MXI4</accession>
<dbReference type="FunFam" id="3.30.110.10:FF:000001">
    <property type="entry name" value="Translation initiation factor IF-3"/>
    <property type="match status" value="1"/>
</dbReference>
<comment type="similarity">
    <text evidence="1 4 5">Belongs to the IF-3 family.</text>
</comment>
<evidence type="ECO:0000256" key="1">
    <source>
        <dbReference type="ARBA" id="ARBA00005439"/>
    </source>
</evidence>
<comment type="function">
    <text evidence="4 5">IF-3 binds to the 30S ribosomal subunit and shifts the equilibrium between 70S ribosomes and their 50S and 30S subunits in favor of the free subunits, thus enhancing the availability of 30S subunits on which protein synthesis initiation begins.</text>
</comment>
<dbReference type="GO" id="GO:0032790">
    <property type="term" value="P:ribosome disassembly"/>
    <property type="evidence" value="ECO:0007669"/>
    <property type="project" value="TreeGrafter"/>
</dbReference>
<proteinExistence type="inferred from homology"/>
<dbReference type="PANTHER" id="PTHR10938">
    <property type="entry name" value="TRANSLATION INITIATION FACTOR IF-3"/>
    <property type="match status" value="1"/>
</dbReference>
<dbReference type="InterPro" id="IPR001288">
    <property type="entry name" value="Translation_initiation_fac_3"/>
</dbReference>
<dbReference type="AlphaFoldDB" id="A0A9Y1MXI4"/>
<dbReference type="Gene3D" id="3.10.20.80">
    <property type="entry name" value="Translation initiation factor 3 (IF-3), N-terminal domain"/>
    <property type="match status" value="1"/>
</dbReference>
<keyword evidence="2 4" id="KW-0396">Initiation factor</keyword>
<dbReference type="InterPro" id="IPR036788">
    <property type="entry name" value="T_IF-3_C_sf"/>
</dbReference>
<dbReference type="SUPFAM" id="SSF54364">
    <property type="entry name" value="Translation initiation factor IF3, N-terminal domain"/>
    <property type="match status" value="1"/>
</dbReference>
<dbReference type="PROSITE" id="PS00938">
    <property type="entry name" value="IF3"/>
    <property type="match status" value="1"/>
</dbReference>
<sequence>MKNTKNYKFSSSINENIKFPYIRVINPEGTQLGILDRQEALKVAFDRNLDLVLINEKSTPPVCRIIDYGKYKFTQEKKAKEAKKKQHSFTTKEVKMRYKIEEHDYEVRRSQALKFTRAGHKVKVIITFKGREIQHIDLAEELLKRLASDLNDVAEIQQKPSREGRNLIMLLSPKKQH</sequence>
<evidence type="ECO:0000259" key="7">
    <source>
        <dbReference type="Pfam" id="PF05198"/>
    </source>
</evidence>
<reference evidence="8" key="1">
    <citation type="journal article" date="2023" name="J. Phycol.">
        <title>Revised classification of the Cyanidiophyceae based on plastid genome data with descriptions of the Cavernulicolales ord. nov. and Galdieriales ord. nov. (Rhodophyta).</title>
        <authorList>
            <person name="Park S.I."/>
            <person name="Cho C.H."/>
            <person name="Ciniglia C."/>
            <person name="Huang T.Y."/>
            <person name="Liu S.L."/>
            <person name="Bustamante D.E."/>
            <person name="Calderon M.S."/>
            <person name="Mansilla A."/>
            <person name="McDermott T."/>
            <person name="Andersen R.A."/>
            <person name="Yoon H.S."/>
        </authorList>
    </citation>
    <scope>NUCLEOTIDE SEQUENCE</scope>
</reference>
<dbReference type="HAMAP" id="MF_00080">
    <property type="entry name" value="IF_3"/>
    <property type="match status" value="1"/>
</dbReference>